<feature type="domain" description="RND related alpha-helical hairpin" evidence="2">
    <location>
        <begin position="102"/>
        <end position="203"/>
    </location>
</feature>
<evidence type="ECO:0000259" key="3">
    <source>
        <dbReference type="Pfam" id="PF26018"/>
    </source>
</evidence>
<dbReference type="InterPro" id="IPR058729">
    <property type="entry name" value="Beta-barrel_RND-rel"/>
</dbReference>
<dbReference type="Proteomes" id="UP000245423">
    <property type="component" value="Chromosome 1"/>
</dbReference>
<feature type="domain" description="RND related barrel-sandwich hybrid" evidence="3">
    <location>
        <begin position="65"/>
        <end position="266"/>
    </location>
</feature>
<evidence type="ECO:0000259" key="2">
    <source>
        <dbReference type="Pfam" id="PF26012"/>
    </source>
</evidence>
<evidence type="ECO:0000313" key="4">
    <source>
        <dbReference type="EMBL" id="SHD76929.1"/>
    </source>
</evidence>
<sequence length="430" mass="50268">MSQEKRKQRRKRKKRWKLFFISLIFIYLLFRSVPSLFATAFKTALPEQYLIEDKIGTEAVIIKKESLYKADGEGKIELYVNEGERVAAGTKIAKITLLDDTSTLKQELEEIDNKIDILTKTEMDNENIKKDEDKLVESIDNLIKDIQMSISRGEYEKAEILKDKLSIYDGKQKDIGRDNTLINQSLENLKKKREEVVNQISSNIINYFSKESGVISYKIDGYEEIYSINHKDDYKYSDFKEISNKQRIISNKDNVKADEPIFKIMDNFEWYMIIKIENLKDISSYEEGNLILLTGEQIEDELEGRIERISKDKGKGLIIAKFNTDFHHYYDKRYLNVNIIKYKYDGYRIQSKAITEKDGVKGVYIKEISGIVRFRPVEIIKEDDEFAYISKGDKNYNINIKGSDNPVRTVRQFDEILLNTVSIKEGMIID</sequence>
<dbReference type="HOGENOM" id="CLU_052312_0_0_9"/>
<feature type="domain" description="RND related beta-barrel" evidence="1">
    <location>
        <begin position="270"/>
        <end position="342"/>
    </location>
</feature>
<dbReference type="AlphaFoldDB" id="M1YZK6"/>
<dbReference type="RefSeq" id="WP_005586130.1">
    <property type="nucleotide sequence ID" value="NZ_LT669839.1"/>
</dbReference>
<dbReference type="InterPro" id="IPR058709">
    <property type="entry name" value="BSH_RND-rel"/>
</dbReference>
<dbReference type="InterPro" id="IPR058728">
    <property type="entry name" value="HH_RND-rel"/>
</dbReference>
<dbReference type="OrthoDB" id="1834786at2"/>
<dbReference type="Pfam" id="PF26012">
    <property type="entry name" value="HH_RND_rel"/>
    <property type="match status" value="1"/>
</dbReference>
<dbReference type="EMBL" id="LT669839">
    <property type="protein sequence ID" value="SHD76929.1"/>
    <property type="molecule type" value="Genomic_DNA"/>
</dbReference>
<accession>M1YZK6</accession>
<proteinExistence type="predicted"/>
<protein>
    <submittedName>
        <fullName evidence="4">Uncharacterized protein</fullName>
    </submittedName>
</protein>
<gene>
    <name evidence="4" type="ORF">CUESP1_1565</name>
</gene>
<dbReference type="Pfam" id="PF26018">
    <property type="entry name" value="BSH_RND_rel"/>
    <property type="match status" value="1"/>
</dbReference>
<keyword evidence="5" id="KW-1185">Reference proteome</keyword>
<organism evidence="4 5">
    <name type="scientific">[Clostridium] ultunense Esp</name>
    <dbReference type="NCBI Taxonomy" id="1288971"/>
    <lineage>
        <taxon>Bacteria</taxon>
        <taxon>Bacillati</taxon>
        <taxon>Bacillota</taxon>
        <taxon>Tissierellia</taxon>
        <taxon>Tissierellales</taxon>
        <taxon>Tepidimicrobiaceae</taxon>
        <taxon>Schnuerera</taxon>
    </lineage>
</organism>
<name>M1YZK6_9FIRM</name>
<evidence type="ECO:0000259" key="1">
    <source>
        <dbReference type="Pfam" id="PF26011"/>
    </source>
</evidence>
<evidence type="ECO:0000313" key="5">
    <source>
        <dbReference type="Proteomes" id="UP000245423"/>
    </source>
</evidence>
<dbReference type="Pfam" id="PF26011">
    <property type="entry name" value="Beta-barrel_RND_rel"/>
    <property type="match status" value="1"/>
</dbReference>
<reference evidence="4 5" key="1">
    <citation type="submission" date="2016-11" db="EMBL/GenBank/DDBJ databases">
        <authorList>
            <person name="Manzoor S."/>
        </authorList>
    </citation>
    <scope>NUCLEOTIDE SEQUENCE [LARGE SCALE GENOMIC DNA]</scope>
    <source>
        <strain evidence="4">Clostridium ultunense strain Esp</strain>
    </source>
</reference>